<dbReference type="PANTHER" id="PTHR34293">
    <property type="entry name" value="HTH-TYPE TRANSCRIPTIONAL REGULATOR TRMBL2"/>
    <property type="match status" value="1"/>
</dbReference>
<dbReference type="InterPro" id="IPR036390">
    <property type="entry name" value="WH_DNA-bd_sf"/>
</dbReference>
<organism evidence="2 3">
    <name type="scientific">Halolamina litorea</name>
    <dbReference type="NCBI Taxonomy" id="1515593"/>
    <lineage>
        <taxon>Archaea</taxon>
        <taxon>Methanobacteriati</taxon>
        <taxon>Methanobacteriota</taxon>
        <taxon>Stenosarchaea group</taxon>
        <taxon>Halobacteria</taxon>
        <taxon>Halobacteriales</taxon>
        <taxon>Haloferacaceae</taxon>
    </lineage>
</organism>
<dbReference type="Gene3D" id="1.10.10.10">
    <property type="entry name" value="Winged helix-like DNA-binding domain superfamily/Winged helix DNA-binding domain"/>
    <property type="match status" value="1"/>
</dbReference>
<dbReference type="InterPro" id="IPR051797">
    <property type="entry name" value="TrmB-like"/>
</dbReference>
<feature type="domain" description="Transcription regulator TrmB N-terminal" evidence="1">
    <location>
        <begin position="10"/>
        <end position="77"/>
    </location>
</feature>
<dbReference type="Proteomes" id="UP001597139">
    <property type="component" value="Unassembled WGS sequence"/>
</dbReference>
<name>A0ABD6BP77_9EURY</name>
<dbReference type="Pfam" id="PF01978">
    <property type="entry name" value="TrmB"/>
    <property type="match status" value="1"/>
</dbReference>
<accession>A0ABD6BP77</accession>
<reference evidence="2 3" key="1">
    <citation type="journal article" date="2019" name="Int. J. Syst. Evol. Microbiol.">
        <title>The Global Catalogue of Microorganisms (GCM) 10K type strain sequencing project: providing services to taxonomists for standard genome sequencing and annotation.</title>
        <authorList>
            <consortium name="The Broad Institute Genomics Platform"/>
            <consortium name="The Broad Institute Genome Sequencing Center for Infectious Disease"/>
            <person name="Wu L."/>
            <person name="Ma J."/>
        </authorList>
    </citation>
    <scope>NUCLEOTIDE SEQUENCE [LARGE SCALE GENOMIC DNA]</scope>
    <source>
        <strain evidence="2 3">CGMCC 1.12859</strain>
    </source>
</reference>
<proteinExistence type="predicted"/>
<dbReference type="InterPro" id="IPR002831">
    <property type="entry name" value="Tscrpt_reg_TrmB_N"/>
</dbReference>
<dbReference type="InterPro" id="IPR036388">
    <property type="entry name" value="WH-like_DNA-bd_sf"/>
</dbReference>
<gene>
    <name evidence="2" type="ORF">ACFSAU_05175</name>
</gene>
<comment type="caution">
    <text evidence="2">The sequence shown here is derived from an EMBL/GenBank/DDBJ whole genome shotgun (WGS) entry which is preliminary data.</text>
</comment>
<dbReference type="AlphaFoldDB" id="A0ABD6BP77"/>
<evidence type="ECO:0000313" key="2">
    <source>
        <dbReference type="EMBL" id="MFD1566877.1"/>
    </source>
</evidence>
<dbReference type="RefSeq" id="WP_379821438.1">
    <property type="nucleotide sequence ID" value="NZ_JBHUCZ010000002.1"/>
</dbReference>
<evidence type="ECO:0000259" key="1">
    <source>
        <dbReference type="Pfam" id="PF01978"/>
    </source>
</evidence>
<keyword evidence="3" id="KW-1185">Reference proteome</keyword>
<evidence type="ECO:0000313" key="3">
    <source>
        <dbReference type="Proteomes" id="UP001597139"/>
    </source>
</evidence>
<sequence length="253" mass="27253">MSTPDAVDALKRLGLSNYEARVFVALQRLGTGTAQAVSDVSEVPRSQVYGAADDLVERGLVELVASSPKEYRPVSLEAAREQLTERLARERDRAFENLAELRTETEDPSSGGAVATLRGRQPIDDRIGDLIRAAERRVVFVAPESRSIPSSLAATLRERAAEGVAVGVVTAEASERERFAGDPVQVFVMDEDNPADFAGRALMIDDDTVLLSVTTDDAVGEEAMWTAESSIGRILAQFMQSGIDSGTGRNEGR</sequence>
<protein>
    <submittedName>
        <fullName evidence="2">TrmB family transcriptional regulator</fullName>
    </submittedName>
</protein>
<dbReference type="PANTHER" id="PTHR34293:SF1">
    <property type="entry name" value="HTH-TYPE TRANSCRIPTIONAL REGULATOR TRMBL2"/>
    <property type="match status" value="1"/>
</dbReference>
<dbReference type="EMBL" id="JBHUCZ010000002">
    <property type="protein sequence ID" value="MFD1566877.1"/>
    <property type="molecule type" value="Genomic_DNA"/>
</dbReference>
<dbReference type="SUPFAM" id="SSF46785">
    <property type="entry name" value="Winged helix' DNA-binding domain"/>
    <property type="match status" value="1"/>
</dbReference>